<dbReference type="AlphaFoldDB" id="A8NJ78"/>
<dbReference type="KEGG" id="cci:CC1G_09121"/>
<organism evidence="1 2">
    <name type="scientific">Coprinopsis cinerea (strain Okayama-7 / 130 / ATCC MYA-4618 / FGSC 9003)</name>
    <name type="common">Inky cap fungus</name>
    <name type="synonym">Hormographiella aspergillata</name>
    <dbReference type="NCBI Taxonomy" id="240176"/>
    <lineage>
        <taxon>Eukaryota</taxon>
        <taxon>Fungi</taxon>
        <taxon>Dikarya</taxon>
        <taxon>Basidiomycota</taxon>
        <taxon>Agaricomycotina</taxon>
        <taxon>Agaricomycetes</taxon>
        <taxon>Agaricomycetidae</taxon>
        <taxon>Agaricales</taxon>
        <taxon>Agaricineae</taxon>
        <taxon>Psathyrellaceae</taxon>
        <taxon>Coprinopsis</taxon>
    </lineage>
</organism>
<evidence type="ECO:0000313" key="1">
    <source>
        <dbReference type="EMBL" id="EAU87660.2"/>
    </source>
</evidence>
<keyword evidence="2" id="KW-1185">Reference proteome</keyword>
<dbReference type="GeneID" id="6010670"/>
<dbReference type="Proteomes" id="UP000001861">
    <property type="component" value="Unassembled WGS sequence"/>
</dbReference>
<proteinExistence type="predicted"/>
<dbReference type="HOGENOM" id="CLU_1525064_0_0_1"/>
<comment type="caution">
    <text evidence="1">The sequence shown here is derived from an EMBL/GenBank/DDBJ whole genome shotgun (WGS) entry which is preliminary data.</text>
</comment>
<dbReference type="RefSeq" id="XP_001834164.2">
    <property type="nucleotide sequence ID" value="XM_001834112.2"/>
</dbReference>
<dbReference type="InParanoid" id="A8NJ78"/>
<accession>A8NJ78</accession>
<evidence type="ECO:0000313" key="2">
    <source>
        <dbReference type="Proteomes" id="UP000001861"/>
    </source>
</evidence>
<gene>
    <name evidence="1" type="ORF">CC1G_09121</name>
</gene>
<dbReference type="EMBL" id="AACS02000010">
    <property type="protein sequence ID" value="EAU87660.2"/>
    <property type="molecule type" value="Genomic_DNA"/>
</dbReference>
<sequence length="176" mass="20176">MLLRWLALSLSYDQRLGSVRCLMYRTTSTVAMCFLCLHAWSRTHEEKGRGAAIRRKNPMRVSPFVIRAHTCSRILRACPNRESNLLCPKPRLFGHPLFADMNKILFNAAVLEKIPCMLYPHRTPGFDGAIRVLAQGKRQRKLNLQCPARFWSISIEETVTRFPGLVPRPGLWVLAC</sequence>
<dbReference type="VEuPathDB" id="FungiDB:CC1G_09121"/>
<name>A8NJ78_COPC7</name>
<protein>
    <submittedName>
        <fullName evidence="1">Uncharacterized protein</fullName>
    </submittedName>
</protein>
<reference evidence="1 2" key="1">
    <citation type="journal article" date="2010" name="Proc. Natl. Acad. Sci. U.S.A.">
        <title>Insights into evolution of multicellular fungi from the assembled chromosomes of the mushroom Coprinopsis cinerea (Coprinus cinereus).</title>
        <authorList>
            <person name="Stajich J.E."/>
            <person name="Wilke S.K."/>
            <person name="Ahren D."/>
            <person name="Au C.H."/>
            <person name="Birren B.W."/>
            <person name="Borodovsky M."/>
            <person name="Burns C."/>
            <person name="Canback B."/>
            <person name="Casselton L.A."/>
            <person name="Cheng C.K."/>
            <person name="Deng J."/>
            <person name="Dietrich F.S."/>
            <person name="Fargo D.C."/>
            <person name="Farman M.L."/>
            <person name="Gathman A.C."/>
            <person name="Goldberg J."/>
            <person name="Guigo R."/>
            <person name="Hoegger P.J."/>
            <person name="Hooker J.B."/>
            <person name="Huggins A."/>
            <person name="James T.Y."/>
            <person name="Kamada T."/>
            <person name="Kilaru S."/>
            <person name="Kodira C."/>
            <person name="Kues U."/>
            <person name="Kupfer D."/>
            <person name="Kwan H.S."/>
            <person name="Lomsadze A."/>
            <person name="Li W."/>
            <person name="Lilly W.W."/>
            <person name="Ma L.J."/>
            <person name="Mackey A.J."/>
            <person name="Manning G."/>
            <person name="Martin F."/>
            <person name="Muraguchi H."/>
            <person name="Natvig D.O."/>
            <person name="Palmerini H."/>
            <person name="Ramesh M.A."/>
            <person name="Rehmeyer C.J."/>
            <person name="Roe B.A."/>
            <person name="Shenoy N."/>
            <person name="Stanke M."/>
            <person name="Ter-Hovhannisyan V."/>
            <person name="Tunlid A."/>
            <person name="Velagapudi R."/>
            <person name="Vision T.J."/>
            <person name="Zeng Q."/>
            <person name="Zolan M.E."/>
            <person name="Pukkila P.J."/>
        </authorList>
    </citation>
    <scope>NUCLEOTIDE SEQUENCE [LARGE SCALE GENOMIC DNA]</scope>
    <source>
        <strain evidence="2">Okayama-7 / 130 / ATCC MYA-4618 / FGSC 9003</strain>
    </source>
</reference>